<dbReference type="PROSITE" id="PS51257">
    <property type="entry name" value="PROKAR_LIPOPROTEIN"/>
    <property type="match status" value="1"/>
</dbReference>
<keyword evidence="1" id="KW-1003">Cell membrane</keyword>
<comment type="function">
    <text evidence="1">Plays a role in cell envelope biogenesis, maintenance of cell envelope integrity and membrane homeostasis. Essential for lipoprotein maturation under conditions where membrane fluidity may be altered.</text>
</comment>
<keyword evidence="1" id="KW-0732">Signal</keyword>
<evidence type="ECO:0000256" key="1">
    <source>
        <dbReference type="HAMAP-Rule" id="MF_02248"/>
    </source>
</evidence>
<dbReference type="AlphaFoldDB" id="A0A0K4GFX6"/>
<reference evidence="2" key="1">
    <citation type="journal article" date="2018" name="Genome Biol.">
        <title>SKESA: strategic k-mer extension for scrupulous assemblies.</title>
        <authorList>
            <person name="Souvorov A."/>
            <person name="Agarwala R."/>
            <person name="Lipman D.J."/>
        </authorList>
    </citation>
    <scope>NUCLEOTIDE SEQUENCE [LARGE SCALE GENOMIC DNA]</scope>
    <source>
        <strain evidence="2">1839</strain>
    </source>
</reference>
<reference evidence="2" key="2">
    <citation type="submission" date="2020-02" db="EMBL/GenBank/DDBJ databases">
        <authorList>
            <consortium name="NCBI Pathogen Detection Project"/>
        </authorList>
    </citation>
    <scope>NUCLEOTIDE SEQUENCE</scope>
    <source>
        <strain evidence="2">1839</strain>
    </source>
</reference>
<comment type="similarity">
    <text evidence="1">Belongs to the DcrB family.</text>
</comment>
<dbReference type="HAMAP" id="MF_02248">
    <property type="entry name" value="DcrB"/>
    <property type="match status" value="1"/>
</dbReference>
<comment type="caution">
    <text evidence="2">The sequence shown here is derived from an EMBL/GenBank/DDBJ whole genome shotgun (WGS) entry which is preliminary data.</text>
</comment>
<dbReference type="Gene3D" id="3.40.1000.10">
    <property type="entry name" value="Mog1/PsbP, alpha/beta/alpha sandwich"/>
    <property type="match status" value="1"/>
</dbReference>
<keyword evidence="1" id="KW-0449">Lipoprotein</keyword>
<dbReference type="EMBL" id="DAAYTU010000007">
    <property type="protein sequence ID" value="HAG5769876.1"/>
    <property type="molecule type" value="Genomic_DNA"/>
</dbReference>
<evidence type="ECO:0000313" key="2">
    <source>
        <dbReference type="EMBL" id="HAG5769876.1"/>
    </source>
</evidence>
<dbReference type="InterPro" id="IPR014894">
    <property type="entry name" value="DcrB/EagT6"/>
</dbReference>
<dbReference type="InterPro" id="IPR046406">
    <property type="entry name" value="DcrB"/>
</dbReference>
<sequence>MRNLVKYVGIGLLVMGLAACDDKDTNATAEGTVAESNAVGNPVNLLDGKLSFSLPADMTDQSGKLGTQANNMHVWSDATGQKAVIVIMGDDPKEDLAVLAKRLEDQQRSRDPQLQVVTNKAIELKGHKMQQLDSIISAKGQTAYSSVILGNVGNQLLTMQITLPADNQQKAQTTAENIINTLVIQ</sequence>
<dbReference type="GO" id="GO:0005886">
    <property type="term" value="C:plasma membrane"/>
    <property type="evidence" value="ECO:0007669"/>
    <property type="project" value="UniProtKB-SubCell"/>
</dbReference>
<name>A0A0K4GFX6_ECOLX</name>
<protein>
    <recommendedName>
        <fullName evidence="1">Inner membrane lipoprotein DcrB</fullName>
    </recommendedName>
</protein>
<dbReference type="Pfam" id="PF08786">
    <property type="entry name" value="DcrB"/>
    <property type="match status" value="1"/>
</dbReference>
<comment type="subcellular location">
    <subcellularLocation>
        <location evidence="1">Cell membrane</location>
        <topology evidence="1">Lipid-anchor</topology>
        <orientation evidence="1">Periplasmic side</orientation>
    </subcellularLocation>
</comment>
<keyword evidence="1" id="KW-0564">Palmitate</keyword>
<gene>
    <name evidence="1 2" type="primary">dcrB</name>
    <name evidence="2" type="ORF">GGB84_001499</name>
</gene>
<keyword evidence="1" id="KW-0472">Membrane</keyword>
<dbReference type="NCBIfam" id="NF008627">
    <property type="entry name" value="PRK11615.1"/>
    <property type="match status" value="1"/>
</dbReference>
<accession>A0A0K4GFX6</accession>
<organism evidence="2">
    <name type="scientific">Escherichia coli</name>
    <dbReference type="NCBI Taxonomy" id="562"/>
    <lineage>
        <taxon>Bacteria</taxon>
        <taxon>Pseudomonadati</taxon>
        <taxon>Pseudomonadota</taxon>
        <taxon>Gammaproteobacteria</taxon>
        <taxon>Enterobacterales</taxon>
        <taxon>Enterobacteriaceae</taxon>
        <taxon>Escherichia</taxon>
    </lineage>
</organism>
<proteinExistence type="inferred from homology"/>
<dbReference type="OrthoDB" id="6476276at2"/>